<evidence type="ECO:0000313" key="16">
    <source>
        <dbReference type="EMBL" id="GGD70260.1"/>
    </source>
</evidence>
<dbReference type="Pfam" id="PF00672">
    <property type="entry name" value="HAMP"/>
    <property type="match status" value="1"/>
</dbReference>
<comment type="subcellular location">
    <subcellularLocation>
        <location evidence="1">Cell inner membrane</location>
        <topology evidence="1">Multi-pass membrane protein</topology>
    </subcellularLocation>
</comment>
<evidence type="ECO:0000259" key="14">
    <source>
        <dbReference type="PROSITE" id="PS50111"/>
    </source>
</evidence>
<feature type="coiled-coil region" evidence="12">
    <location>
        <begin position="467"/>
        <end position="505"/>
    </location>
</feature>
<dbReference type="STRING" id="1071679.BG57_26880"/>
<dbReference type="eggNOG" id="COG0840">
    <property type="taxonomic scope" value="Bacteria"/>
</dbReference>
<dbReference type="InterPro" id="IPR004090">
    <property type="entry name" value="Chemotax_Me-accpt_rcpt"/>
</dbReference>
<evidence type="ECO:0000256" key="10">
    <source>
        <dbReference type="ARBA" id="ARBA00029447"/>
    </source>
</evidence>
<dbReference type="InterPro" id="IPR004089">
    <property type="entry name" value="MCPsignal_dom"/>
</dbReference>
<reference evidence="16" key="1">
    <citation type="journal article" date="2014" name="Int. J. Syst. Evol. Microbiol.">
        <title>Complete genome of a new Firmicutes species belonging to the dominant human colonic microbiota ('Ruminococcus bicirculans') reveals two chromosomes and a selective capacity to utilize plant glucans.</title>
        <authorList>
            <consortium name="NISC Comparative Sequencing Program"/>
            <person name="Wegmann U."/>
            <person name="Louis P."/>
            <person name="Goesmann A."/>
            <person name="Henrissat B."/>
            <person name="Duncan S.H."/>
            <person name="Flint H.J."/>
        </authorList>
    </citation>
    <scope>NUCLEOTIDE SEQUENCE</scope>
    <source>
        <strain evidence="16">CGMCC 1.11013</strain>
    </source>
</reference>
<accession>A0A069NEX3</accession>
<evidence type="ECO:0000256" key="6">
    <source>
        <dbReference type="ARBA" id="ARBA00022692"/>
    </source>
</evidence>
<evidence type="ECO:0000313" key="18">
    <source>
        <dbReference type="Proteomes" id="UP000027439"/>
    </source>
</evidence>
<dbReference type="InterPro" id="IPR003660">
    <property type="entry name" value="HAMP_dom"/>
</dbReference>
<dbReference type="PANTHER" id="PTHR43531">
    <property type="entry name" value="PROTEIN ICFG"/>
    <property type="match status" value="1"/>
</dbReference>
<dbReference type="GO" id="GO:0004888">
    <property type="term" value="F:transmembrane signaling receptor activity"/>
    <property type="evidence" value="ECO:0007669"/>
    <property type="project" value="InterPro"/>
</dbReference>
<keyword evidence="4" id="KW-0145">Chemotaxis</keyword>
<name>A0A069NEX3_9BURK</name>
<feature type="domain" description="Methyl-accepting transducer" evidence="14">
    <location>
        <begin position="267"/>
        <end position="496"/>
    </location>
</feature>
<reference evidence="19" key="3">
    <citation type="journal article" date="2019" name="Int. J. Syst. Evol. Microbiol.">
        <title>The Global Catalogue of Microorganisms (GCM) 10K type strain sequencing project: providing services to taxonomists for standard genome sequencing and annotation.</title>
        <authorList>
            <consortium name="The Broad Institute Genomics Platform"/>
            <consortium name="The Broad Institute Genome Sequencing Center for Infectious Disease"/>
            <person name="Wu L."/>
            <person name="Ma J."/>
        </authorList>
    </citation>
    <scope>NUCLEOTIDE SEQUENCE [LARGE SCALE GENOMIC DNA]</scope>
    <source>
        <strain evidence="19">CGMCC 1.11013</strain>
    </source>
</reference>
<feature type="transmembrane region" description="Helical" evidence="13">
    <location>
        <begin position="189"/>
        <end position="208"/>
    </location>
</feature>
<evidence type="ECO:0000256" key="9">
    <source>
        <dbReference type="ARBA" id="ARBA00023224"/>
    </source>
</evidence>
<dbReference type="CDD" id="cd11386">
    <property type="entry name" value="MCP_signal"/>
    <property type="match status" value="1"/>
</dbReference>
<dbReference type="InterPro" id="IPR003122">
    <property type="entry name" value="Tar_rcpt_lig-bd"/>
</dbReference>
<keyword evidence="6 13" id="KW-0812">Transmembrane</keyword>
<dbReference type="SMART" id="SM00304">
    <property type="entry name" value="HAMP"/>
    <property type="match status" value="1"/>
</dbReference>
<dbReference type="Proteomes" id="UP000597138">
    <property type="component" value="Unassembled WGS sequence"/>
</dbReference>
<evidence type="ECO:0000256" key="2">
    <source>
        <dbReference type="ARBA" id="ARBA00022475"/>
    </source>
</evidence>
<evidence type="ECO:0000256" key="8">
    <source>
        <dbReference type="ARBA" id="ARBA00023136"/>
    </source>
</evidence>
<keyword evidence="5" id="KW-0997">Cell inner membrane</keyword>
<dbReference type="GO" id="GO:0006935">
    <property type="term" value="P:chemotaxis"/>
    <property type="evidence" value="ECO:0007669"/>
    <property type="project" value="UniProtKB-KW"/>
</dbReference>
<keyword evidence="9 11" id="KW-0807">Transducer</keyword>
<keyword evidence="19" id="KW-1185">Reference proteome</keyword>
<dbReference type="AlphaFoldDB" id="A0A069NEX3"/>
<keyword evidence="8 13" id="KW-0472">Membrane</keyword>
<dbReference type="Proteomes" id="UP000027439">
    <property type="component" value="Unassembled WGS sequence"/>
</dbReference>
<dbReference type="PANTHER" id="PTHR43531:SF14">
    <property type="entry name" value="METHYL-ACCEPTING CHEMOTAXIS PROTEIN I-RELATED"/>
    <property type="match status" value="1"/>
</dbReference>
<dbReference type="GO" id="GO:0005886">
    <property type="term" value="C:plasma membrane"/>
    <property type="evidence" value="ECO:0007669"/>
    <property type="project" value="UniProtKB-SubCell"/>
</dbReference>
<reference evidence="17 18" key="2">
    <citation type="submission" date="2014-03" db="EMBL/GenBank/DDBJ databases">
        <title>Draft Genome Sequences of Four Burkholderia Strains.</title>
        <authorList>
            <person name="Liu X.Y."/>
            <person name="Li C.X."/>
            <person name="Xu J.H."/>
        </authorList>
    </citation>
    <scope>NUCLEOTIDE SEQUENCE [LARGE SCALE GENOMIC DNA]</scope>
    <source>
        <strain evidence="17 18">R27</strain>
    </source>
</reference>
<evidence type="ECO:0000313" key="17">
    <source>
        <dbReference type="EMBL" id="KDR26234.1"/>
    </source>
</evidence>
<evidence type="ECO:0000256" key="7">
    <source>
        <dbReference type="ARBA" id="ARBA00022989"/>
    </source>
</evidence>
<dbReference type="FunFam" id="1.10.287.950:FF:000001">
    <property type="entry name" value="Methyl-accepting chemotaxis sensory transducer"/>
    <property type="match status" value="1"/>
</dbReference>
<dbReference type="PRINTS" id="PR00260">
    <property type="entry name" value="CHEMTRNSDUCR"/>
</dbReference>
<dbReference type="PROSITE" id="PS50885">
    <property type="entry name" value="HAMP"/>
    <property type="match status" value="1"/>
</dbReference>
<dbReference type="EMBL" id="BMEG01000003">
    <property type="protein sequence ID" value="GGD70260.1"/>
    <property type="molecule type" value="Genomic_DNA"/>
</dbReference>
<evidence type="ECO:0000256" key="5">
    <source>
        <dbReference type="ARBA" id="ARBA00022519"/>
    </source>
</evidence>
<evidence type="ECO:0000256" key="12">
    <source>
        <dbReference type="SAM" id="Coils"/>
    </source>
</evidence>
<dbReference type="RefSeq" id="WP_035970343.1">
    <property type="nucleotide sequence ID" value="NZ_BMEG01000003.1"/>
</dbReference>
<dbReference type="SUPFAM" id="SSF58104">
    <property type="entry name" value="Methyl-accepting chemotaxis protein (MCP) signaling domain"/>
    <property type="match status" value="1"/>
</dbReference>
<dbReference type="EMBL" id="JFHE01000058">
    <property type="protein sequence ID" value="KDR26234.1"/>
    <property type="molecule type" value="Genomic_DNA"/>
</dbReference>
<proteinExistence type="inferred from homology"/>
<keyword evidence="7 13" id="KW-1133">Transmembrane helix</keyword>
<evidence type="ECO:0000256" key="1">
    <source>
        <dbReference type="ARBA" id="ARBA00004429"/>
    </source>
</evidence>
<organism evidence="17 18">
    <name type="scientific">Caballeronia grimmiae</name>
    <dbReference type="NCBI Taxonomy" id="1071679"/>
    <lineage>
        <taxon>Bacteria</taxon>
        <taxon>Pseudomonadati</taxon>
        <taxon>Pseudomonadota</taxon>
        <taxon>Betaproteobacteria</taxon>
        <taxon>Burkholderiales</taxon>
        <taxon>Burkholderiaceae</taxon>
        <taxon>Caballeronia</taxon>
    </lineage>
</organism>
<dbReference type="InterPro" id="IPR051310">
    <property type="entry name" value="MCP_chemotaxis"/>
</dbReference>
<dbReference type="Gene3D" id="1.10.287.950">
    <property type="entry name" value="Methyl-accepting chemotaxis protein"/>
    <property type="match status" value="1"/>
</dbReference>
<dbReference type="PROSITE" id="PS50111">
    <property type="entry name" value="CHEMOTAXIS_TRANSDUC_2"/>
    <property type="match status" value="1"/>
</dbReference>
<gene>
    <name evidence="17" type="ORF">BG57_26880</name>
    <name evidence="16" type="ORF">GCM10010985_25930</name>
</gene>
<dbReference type="Pfam" id="PF00015">
    <property type="entry name" value="MCPsignal"/>
    <property type="match status" value="1"/>
</dbReference>
<dbReference type="InterPro" id="IPR035440">
    <property type="entry name" value="4HB_MCP_dom_sf"/>
</dbReference>
<evidence type="ECO:0000256" key="13">
    <source>
        <dbReference type="SAM" id="Phobius"/>
    </source>
</evidence>
<dbReference type="CDD" id="cd06225">
    <property type="entry name" value="HAMP"/>
    <property type="match status" value="1"/>
</dbReference>
<keyword evidence="12" id="KW-0175">Coiled coil</keyword>
<feature type="domain" description="HAMP" evidence="15">
    <location>
        <begin position="210"/>
        <end position="262"/>
    </location>
</feature>
<keyword evidence="3" id="KW-0488">Methylation</keyword>
<keyword evidence="2" id="KW-1003">Cell membrane</keyword>
<dbReference type="SMART" id="SM00283">
    <property type="entry name" value="MA"/>
    <property type="match status" value="1"/>
</dbReference>
<reference evidence="16" key="4">
    <citation type="submission" date="2024-05" db="EMBL/GenBank/DDBJ databases">
        <authorList>
            <person name="Sun Q."/>
            <person name="Zhou Y."/>
        </authorList>
    </citation>
    <scope>NUCLEOTIDE SEQUENCE</scope>
    <source>
        <strain evidence="16">CGMCC 1.11013</strain>
    </source>
</reference>
<dbReference type="Pfam" id="PF02203">
    <property type="entry name" value="TarH"/>
    <property type="match status" value="1"/>
</dbReference>
<evidence type="ECO:0000256" key="4">
    <source>
        <dbReference type="ARBA" id="ARBA00022500"/>
    </source>
</evidence>
<sequence length="565" mass="60059">MKNLTIRARLALTMAFLGLLLALSVGFGLYGIASIHASAKDIAANSLPAVNALGIANNYIARARLALDRYALDPSAPDASGLAARANGFMRQSDEWYRKYDAIPRDADEDALAKDVADARADMRQNVERFSAAIAASDRETVTRLAYKDLPTSYTRCVEAFNKLTEFQLTDAERQEAENEARAVTLREFGFLALLVGVVAAALGWLVLRRAIMTPLAEALMHFEHISAGDLTRKVTIKTHDEMGQLLAGVAAMKNKLANTVETVRLSSEAIASASKQIAAGNTDLSSRTEEQAASLEETAATMEELTSTVKLNSENAKQASRLADNANTVASEGGTIVGQVVEMMAEVAQCSEKIADIIGIIEGIAFQTNILALNAAVEAARAGEQGRGFAVVASEVRTLAQRSSAAAKEIKELIETSGDRVQAGTELVARAGDTMHRVGTAIQRVTDIMGEIASASNEQSRGIEQVNQAISEMDEVTQQNAALVEEAAAAAGSMEEQAKRLTAAVAVFRTDQTLAIQSIDDWALQTSQLALCKKPATPPRVAKQSGAMQPSAVVAAADGDWSSF</sequence>
<dbReference type="GO" id="GO:0007165">
    <property type="term" value="P:signal transduction"/>
    <property type="evidence" value="ECO:0007669"/>
    <property type="project" value="UniProtKB-KW"/>
</dbReference>
<comment type="caution">
    <text evidence="17">The sequence shown here is derived from an EMBL/GenBank/DDBJ whole genome shotgun (WGS) entry which is preliminary data.</text>
</comment>
<evidence type="ECO:0000313" key="19">
    <source>
        <dbReference type="Proteomes" id="UP000597138"/>
    </source>
</evidence>
<evidence type="ECO:0000256" key="11">
    <source>
        <dbReference type="PROSITE-ProRule" id="PRU00284"/>
    </source>
</evidence>
<comment type="similarity">
    <text evidence="10">Belongs to the methyl-accepting chemotaxis (MCP) protein family.</text>
</comment>
<protein>
    <submittedName>
        <fullName evidence="17">Membrane protein</fullName>
    </submittedName>
    <submittedName>
        <fullName evidence="16">Methyl-accepting chemotaxis protein</fullName>
    </submittedName>
</protein>
<evidence type="ECO:0000256" key="3">
    <source>
        <dbReference type="ARBA" id="ARBA00022481"/>
    </source>
</evidence>
<dbReference type="SUPFAM" id="SSF47170">
    <property type="entry name" value="Aspartate receptor, ligand-binding domain"/>
    <property type="match status" value="1"/>
</dbReference>
<evidence type="ECO:0000259" key="15">
    <source>
        <dbReference type="PROSITE" id="PS50885"/>
    </source>
</evidence>